<reference evidence="1 2" key="1">
    <citation type="submission" date="2017-04" db="EMBL/GenBank/DDBJ databases">
        <title>Draft genome sequence of Zooshikella ganghwensis VG4 isolated from Red Sea sediments.</title>
        <authorList>
            <person name="Rehman Z."/>
            <person name="Alam I."/>
            <person name="Kamau A."/>
            <person name="Bajic V."/>
            <person name="Leiknes T."/>
        </authorList>
    </citation>
    <scope>NUCLEOTIDE SEQUENCE [LARGE SCALE GENOMIC DNA]</scope>
    <source>
        <strain evidence="1 2">VG4</strain>
    </source>
</reference>
<dbReference type="AlphaFoldDB" id="A0A4P9VTX5"/>
<protein>
    <submittedName>
        <fullName evidence="1">Uncharacterized protein</fullName>
    </submittedName>
</protein>
<gene>
    <name evidence="1" type="ORF">B9G39_23350</name>
</gene>
<organism evidence="1 2">
    <name type="scientific">Zooshikella ganghwensis</name>
    <dbReference type="NCBI Taxonomy" id="202772"/>
    <lineage>
        <taxon>Bacteria</taxon>
        <taxon>Pseudomonadati</taxon>
        <taxon>Pseudomonadota</taxon>
        <taxon>Gammaproteobacteria</taxon>
        <taxon>Oceanospirillales</taxon>
        <taxon>Zooshikellaceae</taxon>
        <taxon>Zooshikella</taxon>
    </lineage>
</organism>
<dbReference type="EMBL" id="NDXW01000001">
    <property type="protein sequence ID" value="RDH46147.1"/>
    <property type="molecule type" value="Genomic_DNA"/>
</dbReference>
<sequence length="155" mass="18721">MALYLPEDYLEEIQLDKHQLWELISPHSKHTKIYDPKNGYLEVNGWNAVMGYIKFVKFNHSKSSPILAIDQQFTMGVNYVMFLTRNNGKWKDISHQIINDFDKNKYFYNLPRHGTTLNVYTYKVNEYDEYDIELDKTKIIKQLYWNKHEFIEKND</sequence>
<comment type="caution">
    <text evidence="1">The sequence shown here is derived from an EMBL/GenBank/DDBJ whole genome shotgun (WGS) entry which is preliminary data.</text>
</comment>
<dbReference type="Proteomes" id="UP000257039">
    <property type="component" value="Unassembled WGS sequence"/>
</dbReference>
<evidence type="ECO:0000313" key="1">
    <source>
        <dbReference type="EMBL" id="RDH46147.1"/>
    </source>
</evidence>
<accession>A0A4P9VTX5</accession>
<proteinExistence type="predicted"/>
<evidence type="ECO:0000313" key="2">
    <source>
        <dbReference type="Proteomes" id="UP000257039"/>
    </source>
</evidence>
<dbReference type="RefSeq" id="WP_094788956.1">
    <property type="nucleotide sequence ID" value="NZ_NDXW01000001.1"/>
</dbReference>
<name>A0A4P9VTX5_9GAMM</name>
<keyword evidence="2" id="KW-1185">Reference proteome</keyword>